<keyword evidence="2" id="KW-0597">Phosphoprotein</keyword>
<feature type="domain" description="Calponin-homology (CH)" evidence="5">
    <location>
        <begin position="1"/>
        <end position="107"/>
    </location>
</feature>
<keyword evidence="4" id="KW-0175">Coiled coil</keyword>
<dbReference type="GO" id="GO:0005768">
    <property type="term" value="C:endosome"/>
    <property type="evidence" value="ECO:0007669"/>
    <property type="project" value="UniProtKB-SubCell"/>
</dbReference>
<keyword evidence="3" id="KW-0967">Endosome</keyword>
<keyword evidence="7" id="KW-1185">Reference proteome</keyword>
<comment type="subcellular location">
    <subcellularLocation>
        <location evidence="1">Endosome</location>
    </subcellularLocation>
</comment>
<dbReference type="Pfam" id="PF00307">
    <property type="entry name" value="CH"/>
    <property type="match status" value="1"/>
</dbReference>
<proteinExistence type="predicted"/>
<dbReference type="GeneTree" id="ENSGT00940000156057"/>
<dbReference type="SUPFAM" id="SSF47576">
    <property type="entry name" value="Calponin-homology domain, CH-domain"/>
    <property type="match status" value="1"/>
</dbReference>
<evidence type="ECO:0000313" key="7">
    <source>
        <dbReference type="Proteomes" id="UP000694548"/>
    </source>
</evidence>
<evidence type="ECO:0000256" key="3">
    <source>
        <dbReference type="ARBA" id="ARBA00022753"/>
    </source>
</evidence>
<dbReference type="FunFam" id="1.10.418.10:FF:000023">
    <property type="entry name" value="EH domain-binding protein 1 isoform X1"/>
    <property type="match status" value="1"/>
</dbReference>
<dbReference type="InterPro" id="IPR001715">
    <property type="entry name" value="CH_dom"/>
</dbReference>
<accession>A0A8C6LTF0</accession>
<dbReference type="AlphaFoldDB" id="A0A8C6LTF0"/>
<reference evidence="6" key="1">
    <citation type="submission" date="2014-08" db="EMBL/GenBank/DDBJ databases">
        <authorList>
            <person name="Senf B."/>
            <person name="Petzold A."/>
            <person name="Downie B.R."/>
            <person name="Koch P."/>
            <person name="Platzer M."/>
        </authorList>
    </citation>
    <scope>NUCLEOTIDE SEQUENCE [LARGE SCALE GENOMIC DNA]</scope>
    <source>
        <strain evidence="6">GRZ</strain>
    </source>
</reference>
<dbReference type="PANTHER" id="PTHR23167:SF89">
    <property type="entry name" value="MICAL-LIKE PROTEIN 1"/>
    <property type="match status" value="1"/>
</dbReference>
<evidence type="ECO:0000256" key="2">
    <source>
        <dbReference type="ARBA" id="ARBA00022553"/>
    </source>
</evidence>
<reference evidence="6" key="2">
    <citation type="submission" date="2025-08" db="UniProtKB">
        <authorList>
            <consortium name="Ensembl"/>
        </authorList>
    </citation>
    <scope>IDENTIFICATION</scope>
</reference>
<evidence type="ECO:0000256" key="4">
    <source>
        <dbReference type="ARBA" id="ARBA00023054"/>
    </source>
</evidence>
<name>A0A8C6LTF0_NOTFU</name>
<organism evidence="6 7">
    <name type="scientific">Nothobranchius furzeri</name>
    <name type="common">Turquoise killifish</name>
    <dbReference type="NCBI Taxonomy" id="105023"/>
    <lineage>
        <taxon>Eukaryota</taxon>
        <taxon>Metazoa</taxon>
        <taxon>Chordata</taxon>
        <taxon>Craniata</taxon>
        <taxon>Vertebrata</taxon>
        <taxon>Euteleostomi</taxon>
        <taxon>Actinopterygii</taxon>
        <taxon>Neopterygii</taxon>
        <taxon>Teleostei</taxon>
        <taxon>Neoteleostei</taxon>
        <taxon>Acanthomorphata</taxon>
        <taxon>Ovalentaria</taxon>
        <taxon>Atherinomorphae</taxon>
        <taxon>Cyprinodontiformes</taxon>
        <taxon>Nothobranchiidae</taxon>
        <taxon>Nothobranchius</taxon>
    </lineage>
</organism>
<dbReference type="Gene3D" id="1.10.418.10">
    <property type="entry name" value="Calponin-like domain"/>
    <property type="match status" value="1"/>
</dbReference>
<evidence type="ECO:0000313" key="6">
    <source>
        <dbReference type="Ensembl" id="ENSNFUP00015023257.1"/>
    </source>
</evidence>
<evidence type="ECO:0000256" key="1">
    <source>
        <dbReference type="ARBA" id="ARBA00004177"/>
    </source>
</evidence>
<dbReference type="SMART" id="SM00033">
    <property type="entry name" value="CH"/>
    <property type="match status" value="1"/>
</dbReference>
<evidence type="ECO:0000259" key="5">
    <source>
        <dbReference type="PROSITE" id="PS50021"/>
    </source>
</evidence>
<dbReference type="PROSITE" id="PS50021">
    <property type="entry name" value="CH"/>
    <property type="match status" value="1"/>
</dbReference>
<dbReference type="Proteomes" id="UP000694548">
    <property type="component" value="Chromosome sgr03"/>
</dbReference>
<dbReference type="InterPro" id="IPR036872">
    <property type="entry name" value="CH_dom_sf"/>
</dbReference>
<sequence>MASSMEIMEWCRPTCAGYAGVDIRDVSSSFRDGLAFCAVIHKHRPDLIDFSSLCKENSYENNKLAFEVAETNLGIPALLDPNDLVPTKAPDSLSVLTYISQYYYFFHGKSSGLLVIPHYLH</sequence>
<protein>
    <recommendedName>
        <fullName evidence="5">Calponin-homology (CH) domain-containing protein</fullName>
    </recommendedName>
</protein>
<dbReference type="InterPro" id="IPR050540">
    <property type="entry name" value="F-actin_Monoox_Mical"/>
</dbReference>
<dbReference type="Ensembl" id="ENSNFUT00015024326.1">
    <property type="protein sequence ID" value="ENSNFUP00015023257.1"/>
    <property type="gene ID" value="ENSNFUG00015011251.1"/>
</dbReference>
<reference evidence="6" key="3">
    <citation type="submission" date="2025-09" db="UniProtKB">
        <authorList>
            <consortium name="Ensembl"/>
        </authorList>
    </citation>
    <scope>IDENTIFICATION</scope>
</reference>
<dbReference type="PANTHER" id="PTHR23167">
    <property type="entry name" value="CALPONIN HOMOLOGY DOMAIN-CONTAINING PROTEIN DDB_G0272472-RELATED"/>
    <property type="match status" value="1"/>
</dbReference>